<organism evidence="1 2">
    <name type="scientific">Desulfosudis oleivorans (strain DSM 6200 / JCM 39069 / Hxd3)</name>
    <name type="common">Desulfococcus oleovorans</name>
    <dbReference type="NCBI Taxonomy" id="96561"/>
    <lineage>
        <taxon>Bacteria</taxon>
        <taxon>Pseudomonadati</taxon>
        <taxon>Thermodesulfobacteriota</taxon>
        <taxon>Desulfobacteria</taxon>
        <taxon>Desulfobacterales</taxon>
        <taxon>Desulfosudaceae</taxon>
        <taxon>Desulfosudis</taxon>
    </lineage>
</organism>
<dbReference type="Proteomes" id="UP000008561">
    <property type="component" value="Chromosome"/>
</dbReference>
<dbReference type="STRING" id="96561.Dole_2646"/>
<proteinExistence type="predicted"/>
<evidence type="ECO:0000313" key="1">
    <source>
        <dbReference type="EMBL" id="ABW68449.1"/>
    </source>
</evidence>
<accession>A8ZX70</accession>
<dbReference type="eggNOG" id="ENOG50334IH">
    <property type="taxonomic scope" value="Bacteria"/>
</dbReference>
<dbReference type="KEGG" id="dol:Dole_2646"/>
<dbReference type="AlphaFoldDB" id="A8ZX70"/>
<gene>
    <name evidence="1" type="ordered locus">Dole_2646</name>
</gene>
<reference evidence="1 2" key="1">
    <citation type="submission" date="2007-10" db="EMBL/GenBank/DDBJ databases">
        <title>Complete sequence of Desulfococcus oleovorans Hxd3.</title>
        <authorList>
            <consortium name="US DOE Joint Genome Institute"/>
            <person name="Copeland A."/>
            <person name="Lucas S."/>
            <person name="Lapidus A."/>
            <person name="Barry K."/>
            <person name="Glavina del Rio T."/>
            <person name="Dalin E."/>
            <person name="Tice H."/>
            <person name="Pitluck S."/>
            <person name="Kiss H."/>
            <person name="Brettin T."/>
            <person name="Bruce D."/>
            <person name="Detter J.C."/>
            <person name="Han C."/>
            <person name="Schmutz J."/>
            <person name="Larimer F."/>
            <person name="Land M."/>
            <person name="Hauser L."/>
            <person name="Kyrpides N."/>
            <person name="Kim E."/>
            <person name="Wawrik B."/>
            <person name="Richardson P."/>
        </authorList>
    </citation>
    <scope>NUCLEOTIDE SEQUENCE [LARGE SCALE GENOMIC DNA]</scope>
    <source>
        <strain evidence="2">DSM 6200 / JCM 39069 / Hxd3</strain>
    </source>
</reference>
<dbReference type="EMBL" id="CP000859">
    <property type="protein sequence ID" value="ABW68449.1"/>
    <property type="molecule type" value="Genomic_DNA"/>
</dbReference>
<sequence>MLKPCDTNIKELLRLSEEMIYLAAKGYEEHEDDGCAILYGVLLDSAHQIRKLAETEMWAHIQKGWWKEA</sequence>
<dbReference type="RefSeq" id="WP_012176060.1">
    <property type="nucleotide sequence ID" value="NC_009943.1"/>
</dbReference>
<protein>
    <submittedName>
        <fullName evidence="1">Uncharacterized protein</fullName>
    </submittedName>
</protein>
<dbReference type="HOGENOM" id="CLU_191333_0_0_7"/>
<evidence type="ECO:0000313" key="2">
    <source>
        <dbReference type="Proteomes" id="UP000008561"/>
    </source>
</evidence>
<keyword evidence="2" id="KW-1185">Reference proteome</keyword>
<dbReference type="OrthoDB" id="5421046at2"/>
<name>A8ZX70_DESOH</name>